<feature type="domain" description="Bacterial surface antigen (D15)" evidence="5">
    <location>
        <begin position="364"/>
        <end position="661"/>
    </location>
</feature>
<keyword evidence="4" id="KW-0472">Membrane</keyword>
<dbReference type="InterPro" id="IPR039910">
    <property type="entry name" value="D15-like"/>
</dbReference>
<dbReference type="Gene3D" id="2.40.160.50">
    <property type="entry name" value="membrane protein fhac: a member of the omp85/tpsb transporter family"/>
    <property type="match status" value="1"/>
</dbReference>
<evidence type="ECO:0000313" key="6">
    <source>
        <dbReference type="EMBL" id="GAA5483740.1"/>
    </source>
</evidence>
<evidence type="ECO:0000256" key="2">
    <source>
        <dbReference type="ARBA" id="ARBA00022452"/>
    </source>
</evidence>
<accession>A0ABP9UQC1</accession>
<dbReference type="RefSeq" id="WP_353567846.1">
    <property type="nucleotide sequence ID" value="NZ_BAABRI010000017.1"/>
</dbReference>
<evidence type="ECO:0000256" key="3">
    <source>
        <dbReference type="ARBA" id="ARBA00022692"/>
    </source>
</evidence>
<dbReference type="Pfam" id="PF01103">
    <property type="entry name" value="Omp85"/>
    <property type="match status" value="1"/>
</dbReference>
<evidence type="ECO:0000313" key="7">
    <source>
        <dbReference type="Proteomes" id="UP001476282"/>
    </source>
</evidence>
<evidence type="ECO:0000256" key="4">
    <source>
        <dbReference type="ARBA" id="ARBA00023136"/>
    </source>
</evidence>
<evidence type="ECO:0000256" key="1">
    <source>
        <dbReference type="ARBA" id="ARBA00004370"/>
    </source>
</evidence>
<keyword evidence="2" id="KW-1134">Transmembrane beta strand</keyword>
<organism evidence="6 7">
    <name type="scientific">Haloferula sargassicola</name>
    <dbReference type="NCBI Taxonomy" id="490096"/>
    <lineage>
        <taxon>Bacteria</taxon>
        <taxon>Pseudomonadati</taxon>
        <taxon>Verrucomicrobiota</taxon>
        <taxon>Verrucomicrobiia</taxon>
        <taxon>Verrucomicrobiales</taxon>
        <taxon>Verrucomicrobiaceae</taxon>
        <taxon>Haloferula</taxon>
    </lineage>
</organism>
<dbReference type="PANTHER" id="PTHR12815">
    <property type="entry name" value="SORTING AND ASSEMBLY MACHINERY SAMM50 PROTEIN FAMILY MEMBER"/>
    <property type="match status" value="1"/>
</dbReference>
<keyword evidence="7" id="KW-1185">Reference proteome</keyword>
<dbReference type="EMBL" id="BAABRI010000017">
    <property type="protein sequence ID" value="GAA5483740.1"/>
    <property type="molecule type" value="Genomic_DNA"/>
</dbReference>
<reference evidence="6 7" key="1">
    <citation type="submission" date="2024-02" db="EMBL/GenBank/DDBJ databases">
        <title>Haloferula sargassicola NBRC 104335.</title>
        <authorList>
            <person name="Ichikawa N."/>
            <person name="Katano-Makiyama Y."/>
            <person name="Hidaka K."/>
        </authorList>
    </citation>
    <scope>NUCLEOTIDE SEQUENCE [LARGE SCALE GENOMIC DNA]</scope>
    <source>
        <strain evidence="6 7">NBRC 104335</strain>
    </source>
</reference>
<gene>
    <name evidence="6" type="primary">bamA_2</name>
    <name evidence="6" type="ORF">Hsar01_02974</name>
</gene>
<evidence type="ECO:0000259" key="5">
    <source>
        <dbReference type="Pfam" id="PF01103"/>
    </source>
</evidence>
<dbReference type="PANTHER" id="PTHR12815:SF18">
    <property type="entry name" value="SORTING AND ASSEMBLY MACHINERY COMPONENT 50 HOMOLOG"/>
    <property type="match status" value="1"/>
</dbReference>
<proteinExistence type="predicted"/>
<sequence length="661" mass="72180">MLRHPITFAAALTLTSLAQDTEIRIVGDDSISETELRAALSGRLDHIRANPATPFRAADAAFLIEQTYRDAGFNDATLYWKILGPRTIQIRVEEGRRDLLGEVEVRNVPNEKLNETLVDLFKLNPTKRATGFSEVPFQEGDEDKGLDLMRKQMRSIGFYDAEVSVVSRTEHPDSGEIDFVLAVDAGSVATIASPTLEGKSAPGTQAALASVTGKPATTGNLNLLRSKVVETYQSEGFLRAEVRMTLDQEDGHVRPRFTVTEGQRIVLRDIKVTGTEKTDPSRIEVRLKDLKGTAVDGNLARERVSDLIATGAFESVRTEFEPVGDGMVDALLRVREADARGISVHAGVDSYEGFLVGAGYYDRNLWGRILNFSSGFEASQRSLLGEISLTNPWIAGSDISGKVRLFANSRDNEGYNVLRTGLEAGVVWPVSEHYDLEATVGWSYNHLTNDGLLPSELGETDYQNPYLRFNQKLDYRDSAITPTKGWYFETPLELGAALGNDSSTYAKAGFATAWFRKVGSSGLLGLGLRGDLLVPLSGGENLPIDLRLFNGGARSVRSFRERELGPWSITGYPVGGQASWVANVEYSHLIAGPLRAVGFVDAGGLTRDWEALGFDSPEVAIGLGFRLDLPIGPVRFEYGHNLTRDGHDPSGTFHFAIGAAF</sequence>
<comment type="subcellular location">
    <subcellularLocation>
        <location evidence="1">Membrane</location>
    </subcellularLocation>
</comment>
<protein>
    <submittedName>
        <fullName evidence="6">Outer membrane protein assembly factor BamA</fullName>
    </submittedName>
</protein>
<dbReference type="Proteomes" id="UP001476282">
    <property type="component" value="Unassembled WGS sequence"/>
</dbReference>
<dbReference type="InterPro" id="IPR000184">
    <property type="entry name" value="Bac_surfAg_D15"/>
</dbReference>
<dbReference type="Gene3D" id="3.10.20.310">
    <property type="entry name" value="membrane protein fhac"/>
    <property type="match status" value="1"/>
</dbReference>
<keyword evidence="3" id="KW-0812">Transmembrane</keyword>
<comment type="caution">
    <text evidence="6">The sequence shown here is derived from an EMBL/GenBank/DDBJ whole genome shotgun (WGS) entry which is preliminary data.</text>
</comment>
<name>A0ABP9UQC1_9BACT</name>